<sequence length="67" mass="7764">MPLSFSDIVIPKPPASHHESKAHQQLRQAYLHEREQLLASEIELNRSKVIVIDEQGRVIRLSLMLEH</sequence>
<dbReference type="AlphaFoldDB" id="A0AAU6ST74"/>
<reference evidence="1" key="1">
    <citation type="submission" date="2022-03" db="EMBL/GenBank/DDBJ databases">
        <title>Sea Food Isolates.</title>
        <authorList>
            <person name="Li c."/>
        </authorList>
    </citation>
    <scope>NUCLEOTIDE SEQUENCE</scope>
    <source>
        <strain evidence="1">19PA01SH03</strain>
    </source>
</reference>
<evidence type="ECO:0000313" key="1">
    <source>
        <dbReference type="EMBL" id="XAG23138.1"/>
    </source>
</evidence>
<proteinExistence type="predicted"/>
<organism evidence="1">
    <name type="scientific">bacterium 19PA01SH03</name>
    <dbReference type="NCBI Taxonomy" id="2920705"/>
    <lineage>
        <taxon>Bacteria</taxon>
    </lineage>
</organism>
<accession>A0AAU6ST74</accession>
<gene>
    <name evidence="1" type="ORF">MRN70_14400</name>
</gene>
<dbReference type="EMBL" id="CP095339">
    <property type="protein sequence ID" value="XAG23138.1"/>
    <property type="molecule type" value="Genomic_DNA"/>
</dbReference>
<protein>
    <submittedName>
        <fullName evidence="1">Uncharacterized protein</fullName>
    </submittedName>
</protein>
<name>A0AAU6ST74_UNCXX</name>